<dbReference type="SUPFAM" id="SSF53474">
    <property type="entry name" value="alpha/beta-Hydrolases"/>
    <property type="match status" value="1"/>
</dbReference>
<feature type="chain" id="PRO_5045525300" evidence="2">
    <location>
        <begin position="38"/>
        <end position="414"/>
    </location>
</feature>
<comment type="caution">
    <text evidence="4">The sequence shown here is derived from an EMBL/GenBank/DDBJ whole genome shotgun (WGS) entry which is preliminary data.</text>
</comment>
<dbReference type="Proteomes" id="UP001084650">
    <property type="component" value="Unassembled WGS sequence"/>
</dbReference>
<feature type="compositionally biased region" description="Basic and acidic residues" evidence="1">
    <location>
        <begin position="363"/>
        <end position="391"/>
    </location>
</feature>
<protein>
    <submittedName>
        <fullName evidence="4">PE-PPE domain-containing protein</fullName>
    </submittedName>
</protein>
<evidence type="ECO:0000256" key="1">
    <source>
        <dbReference type="SAM" id="MobiDB-lite"/>
    </source>
</evidence>
<reference evidence="4" key="1">
    <citation type="submission" date="2022-12" db="EMBL/GenBank/DDBJ databases">
        <title>Whole genome sequence of Mycolicibacterium iranicum strain SBH312.</title>
        <authorList>
            <person name="Jani J."/>
            <person name="Arifin Mustapha Z."/>
            <person name="Ahmed K."/>
            <person name="Kai Ling C."/>
        </authorList>
    </citation>
    <scope>NUCLEOTIDE SEQUENCE</scope>
    <source>
        <strain evidence="4">SBH312</strain>
    </source>
</reference>
<dbReference type="Gene3D" id="3.40.50.1820">
    <property type="entry name" value="alpha/beta hydrolase"/>
    <property type="match status" value="1"/>
</dbReference>
<dbReference type="RefSeq" id="WP_268787054.1">
    <property type="nucleotide sequence ID" value="NZ_JAPQYE010000010.1"/>
</dbReference>
<dbReference type="InterPro" id="IPR006311">
    <property type="entry name" value="TAT_signal"/>
</dbReference>
<accession>A0ABT4HJV6</accession>
<feature type="compositionally biased region" description="Acidic residues" evidence="1">
    <location>
        <begin position="340"/>
        <end position="353"/>
    </location>
</feature>
<feature type="compositionally biased region" description="Polar residues" evidence="1">
    <location>
        <begin position="287"/>
        <end position="300"/>
    </location>
</feature>
<keyword evidence="2" id="KW-0732">Signal</keyword>
<dbReference type="PROSITE" id="PS51318">
    <property type="entry name" value="TAT"/>
    <property type="match status" value="1"/>
</dbReference>
<dbReference type="Pfam" id="PF08237">
    <property type="entry name" value="PE-PPE"/>
    <property type="match status" value="1"/>
</dbReference>
<proteinExistence type="predicted"/>
<sequence>MAKATRKSRRNAMAVAAAAAVPLMAFPLAGPTSSVAAAEFAYFPEEPTRVLTLSLLPGGNNDDLSGVMCESPRTCKDVLYSRANSAAAVATLNQALRDGTTGKQIVFAYSQGARVAGRWLTENAGTEGAPTAQDLSFVLMGNPSRKYGGSDRDWETTFPETDYRVIDVSQQYDMASDFPDNPFNLLALLNANAGFFFTHQDYETVDIYDEANYVWVEGNTTYVFVPTENLPLLKPLRWIGLGFLADALNTPLKEIVEQAYDRSYLPAKPGLPAGLIPEAELLQANSSDMGRSVATGSTALPSEPATDDEDVVTGVSDDDVLAEETDEAAGNTEEGKDTAGDDDAGGAEIDDSDQGGAGASDAGTKESEYTGRHRRTQKSDVDAPSDRESSDSSKGGATSGDGDSDGGAASGDGE</sequence>
<feature type="signal peptide" evidence="2">
    <location>
        <begin position="1"/>
        <end position="37"/>
    </location>
</feature>
<name>A0ABT4HJV6_MYCIR</name>
<keyword evidence="5" id="KW-1185">Reference proteome</keyword>
<organism evidence="4 5">
    <name type="scientific">Mycolicibacterium iranicum</name>
    <name type="common">Mycobacterium iranicum</name>
    <dbReference type="NCBI Taxonomy" id="912594"/>
    <lineage>
        <taxon>Bacteria</taxon>
        <taxon>Bacillati</taxon>
        <taxon>Actinomycetota</taxon>
        <taxon>Actinomycetes</taxon>
        <taxon>Mycobacteriales</taxon>
        <taxon>Mycobacteriaceae</taxon>
        <taxon>Mycolicibacterium</taxon>
    </lineage>
</organism>
<feature type="domain" description="PE-PPE" evidence="3">
    <location>
        <begin position="86"/>
        <end position="261"/>
    </location>
</feature>
<evidence type="ECO:0000259" key="3">
    <source>
        <dbReference type="Pfam" id="PF08237"/>
    </source>
</evidence>
<gene>
    <name evidence="4" type="ORF">OY187_20790</name>
</gene>
<dbReference type="InterPro" id="IPR029058">
    <property type="entry name" value="AB_hydrolase_fold"/>
</dbReference>
<dbReference type="InterPro" id="IPR013228">
    <property type="entry name" value="PE-PPE_C"/>
</dbReference>
<feature type="region of interest" description="Disordered" evidence="1">
    <location>
        <begin position="325"/>
        <end position="414"/>
    </location>
</feature>
<dbReference type="EMBL" id="JAPQYE010000010">
    <property type="protein sequence ID" value="MCZ0730490.1"/>
    <property type="molecule type" value="Genomic_DNA"/>
</dbReference>
<evidence type="ECO:0000313" key="4">
    <source>
        <dbReference type="EMBL" id="MCZ0730490.1"/>
    </source>
</evidence>
<feature type="region of interest" description="Disordered" evidence="1">
    <location>
        <begin position="287"/>
        <end position="312"/>
    </location>
</feature>
<evidence type="ECO:0000256" key="2">
    <source>
        <dbReference type="SAM" id="SignalP"/>
    </source>
</evidence>
<evidence type="ECO:0000313" key="5">
    <source>
        <dbReference type="Proteomes" id="UP001084650"/>
    </source>
</evidence>